<protein>
    <recommendedName>
        <fullName evidence="4">Photosystem I assembly protein Ycf4</fullName>
    </recommendedName>
</protein>
<evidence type="ECO:0000313" key="10">
    <source>
        <dbReference type="EMBL" id="ADE42519.1"/>
    </source>
</evidence>
<evidence type="ECO:0000256" key="2">
    <source>
        <dbReference type="ARBA" id="ARBA00004141"/>
    </source>
</evidence>
<organism evidence="10">
    <name type="scientific">Lathyrus palustris</name>
    <name type="common">Marsh pea</name>
    <dbReference type="NCBI Taxonomy" id="313104"/>
    <lineage>
        <taxon>Eukaryota</taxon>
        <taxon>Viridiplantae</taxon>
        <taxon>Streptophyta</taxon>
        <taxon>Embryophyta</taxon>
        <taxon>Tracheophyta</taxon>
        <taxon>Spermatophyta</taxon>
        <taxon>Magnoliopsida</taxon>
        <taxon>eudicotyledons</taxon>
        <taxon>Gunneridae</taxon>
        <taxon>Pentapetalae</taxon>
        <taxon>rosids</taxon>
        <taxon>fabids</taxon>
        <taxon>Fabales</taxon>
        <taxon>Fabaceae</taxon>
        <taxon>Papilionoideae</taxon>
        <taxon>50 kb inversion clade</taxon>
        <taxon>NPAAA clade</taxon>
        <taxon>Hologalegina</taxon>
        <taxon>IRL clade</taxon>
        <taxon>Fabeae</taxon>
        <taxon>Lathyrus</taxon>
    </lineage>
</organism>
<evidence type="ECO:0000256" key="6">
    <source>
        <dbReference type="ARBA" id="ARBA00022692"/>
    </source>
</evidence>
<keyword evidence="6 9" id="KW-0812">Transmembrane</keyword>
<keyword evidence="7 9" id="KW-1133">Transmembrane helix</keyword>
<evidence type="ECO:0000256" key="7">
    <source>
        <dbReference type="ARBA" id="ARBA00022989"/>
    </source>
</evidence>
<dbReference type="GO" id="GO:0009522">
    <property type="term" value="C:photosystem I"/>
    <property type="evidence" value="ECO:0007669"/>
    <property type="project" value="InterPro"/>
</dbReference>
<dbReference type="InterPro" id="IPR003359">
    <property type="entry name" value="PSI_Ycf4_assembly"/>
</dbReference>
<evidence type="ECO:0000256" key="5">
    <source>
        <dbReference type="ARBA" id="ARBA00022531"/>
    </source>
</evidence>
<dbReference type="GO" id="GO:0015979">
    <property type="term" value="P:photosynthesis"/>
    <property type="evidence" value="ECO:0007669"/>
    <property type="project" value="UniProtKB-KW"/>
</dbReference>
<accession>D5MAE7</accession>
<comment type="function">
    <text evidence="1">Seems to be required for the assembly of the photosystem I complex.</text>
</comment>
<keyword evidence="10" id="KW-0150">Chloroplast</keyword>
<keyword evidence="5" id="KW-0602">Photosynthesis</keyword>
<sequence length="269" mass="31339">MNKKKILLVIIHVAFSTYMGWYTGDLLRSVNLDLKDKLAVITATVEFFVIILRIVLVWLFLYYLIERTIRNRRAKKHGFCSYLSNDIWVDSIPGSRNGTILLFSYFNFYQTIEGVCRLFDGLYDDRMFFDLRVSVVHLLTTRKYVILILLAVINILITIGGSFLFYWNKGGGSNFFDKKNGRIYITRYGIPGEGRFRVWEIKMQDICCLILVTNNFCGDVLYLKTREQETFALTPINGSCYNLREKGVELSRFLSVPLKIIQFNSKESK</sequence>
<dbReference type="AlphaFoldDB" id="D5MAE7"/>
<proteinExistence type="inferred from homology"/>
<reference evidence="10" key="1">
    <citation type="journal article" date="2010" name="Genome Res.">
        <title>Localized hypermutation and associated gene losses in legume chloroplast genomes.</title>
        <authorList>
            <person name="Magee A.M."/>
            <person name="Aspinall S."/>
            <person name="Rice D.W."/>
            <person name="Cusack B.P."/>
            <person name="Semon M."/>
            <person name="Perry A.S."/>
            <person name="Stefanovic S."/>
            <person name="Milbourne D."/>
            <person name="Barth S."/>
            <person name="Palmer J.D."/>
            <person name="Gray J.C."/>
            <person name="Kavanagh T.A."/>
            <person name="Wolfe K.H."/>
        </authorList>
    </citation>
    <scope>NUCLEOTIDE SEQUENCE</scope>
</reference>
<name>D5MAE7_LATPA</name>
<feature type="transmembrane region" description="Helical" evidence="9">
    <location>
        <begin position="40"/>
        <end position="65"/>
    </location>
</feature>
<comment type="subcellular location">
    <subcellularLocation>
        <location evidence="2">Membrane</location>
        <topology evidence="2">Multi-pass membrane protein</topology>
    </subcellularLocation>
</comment>
<gene>
    <name evidence="10" type="primary">ycf4</name>
</gene>
<evidence type="ECO:0000256" key="1">
    <source>
        <dbReference type="ARBA" id="ARBA00002862"/>
    </source>
</evidence>
<dbReference type="Pfam" id="PF02392">
    <property type="entry name" value="Ycf4"/>
    <property type="match status" value="1"/>
</dbReference>
<evidence type="ECO:0000256" key="3">
    <source>
        <dbReference type="ARBA" id="ARBA00008198"/>
    </source>
</evidence>
<keyword evidence="10" id="KW-0934">Plastid</keyword>
<evidence type="ECO:0000256" key="9">
    <source>
        <dbReference type="SAM" id="Phobius"/>
    </source>
</evidence>
<comment type="similarity">
    <text evidence="3">Belongs to the Ycf4 family.</text>
</comment>
<feature type="transmembrane region" description="Helical" evidence="9">
    <location>
        <begin position="144"/>
        <end position="167"/>
    </location>
</feature>
<evidence type="ECO:0000256" key="8">
    <source>
        <dbReference type="ARBA" id="ARBA00023136"/>
    </source>
</evidence>
<keyword evidence="8 9" id="KW-0472">Membrane</keyword>
<geneLocation type="chloroplast" evidence="10"/>
<evidence type="ECO:0000256" key="4">
    <source>
        <dbReference type="ARBA" id="ARBA00015395"/>
    </source>
</evidence>
<dbReference type="EMBL" id="HM029362">
    <property type="protein sequence ID" value="ADE42519.1"/>
    <property type="molecule type" value="Genomic_DNA"/>
</dbReference>